<dbReference type="Pfam" id="PF05974">
    <property type="entry name" value="DUF892"/>
    <property type="match status" value="1"/>
</dbReference>
<evidence type="ECO:0000313" key="1">
    <source>
        <dbReference type="EMBL" id="SHM75169.1"/>
    </source>
</evidence>
<evidence type="ECO:0000313" key="2">
    <source>
        <dbReference type="Proteomes" id="UP000184260"/>
    </source>
</evidence>
<name>A0A1M7LC65_9FLAO</name>
<dbReference type="Proteomes" id="UP000184260">
    <property type="component" value="Unassembled WGS sequence"/>
</dbReference>
<accession>A0A1M7LC65</accession>
<dbReference type="InterPro" id="IPR047114">
    <property type="entry name" value="YciF"/>
</dbReference>
<dbReference type="EMBL" id="FRBU01000067">
    <property type="protein sequence ID" value="SHM75169.1"/>
    <property type="molecule type" value="Genomic_DNA"/>
</dbReference>
<dbReference type="RefSeq" id="WP_073355671.1">
    <property type="nucleotide sequence ID" value="NZ_FRBU01000067.1"/>
</dbReference>
<dbReference type="PANTHER" id="PTHR30565:SF9">
    <property type="entry name" value="PROTEIN YCIF"/>
    <property type="match status" value="1"/>
</dbReference>
<gene>
    <name evidence="1" type="ORF">SAMN05443669_10671</name>
</gene>
<proteinExistence type="predicted"/>
<protein>
    <submittedName>
        <fullName evidence="1">Uncharacterized protein</fullName>
    </submittedName>
</protein>
<dbReference type="PANTHER" id="PTHR30565">
    <property type="entry name" value="PROTEIN YCIF"/>
    <property type="match status" value="1"/>
</dbReference>
<dbReference type="InterPro" id="IPR009078">
    <property type="entry name" value="Ferritin-like_SF"/>
</dbReference>
<keyword evidence="2" id="KW-1185">Reference proteome</keyword>
<dbReference type="InterPro" id="IPR012347">
    <property type="entry name" value="Ferritin-like"/>
</dbReference>
<dbReference type="InterPro" id="IPR010287">
    <property type="entry name" value="DUF892_YciF-like"/>
</dbReference>
<sequence>MKNSVNKADKKIVLQKEKGILNESALETKKEYRNIFVEELKEIYFSEKAQIISIPILIKNAATEELATALQVHLQFTEEHIKRLEDFFNSIDEANIILKYEAMYGLSSSQKPQKKSINNSK</sequence>
<dbReference type="STRING" id="69322.SAMN05443669_10671"/>
<dbReference type="SUPFAM" id="SSF47240">
    <property type="entry name" value="Ferritin-like"/>
    <property type="match status" value="1"/>
</dbReference>
<dbReference type="Gene3D" id="1.20.1260.10">
    <property type="match status" value="1"/>
</dbReference>
<dbReference type="AlphaFoldDB" id="A0A1M7LC65"/>
<reference evidence="2" key="1">
    <citation type="submission" date="2016-11" db="EMBL/GenBank/DDBJ databases">
        <authorList>
            <person name="Varghese N."/>
            <person name="Submissions S."/>
        </authorList>
    </citation>
    <scope>NUCLEOTIDE SEQUENCE [LARGE SCALE GENOMIC DNA]</scope>
    <source>
        <strain evidence="2">DSM 3661</strain>
    </source>
</reference>
<organism evidence="1 2">
    <name type="scientific">Flavobacterium xanthum</name>
    <dbReference type="NCBI Taxonomy" id="69322"/>
    <lineage>
        <taxon>Bacteria</taxon>
        <taxon>Pseudomonadati</taxon>
        <taxon>Bacteroidota</taxon>
        <taxon>Flavobacteriia</taxon>
        <taxon>Flavobacteriales</taxon>
        <taxon>Flavobacteriaceae</taxon>
        <taxon>Flavobacterium</taxon>
    </lineage>
</organism>
<dbReference type="OrthoDB" id="1375429at2"/>